<dbReference type="EMBL" id="GBRH01230941">
    <property type="protein sequence ID" value="JAD66954.1"/>
    <property type="molecule type" value="Transcribed_RNA"/>
</dbReference>
<organism evidence="1">
    <name type="scientific">Arundo donax</name>
    <name type="common">Giant reed</name>
    <name type="synonym">Donax arundinaceus</name>
    <dbReference type="NCBI Taxonomy" id="35708"/>
    <lineage>
        <taxon>Eukaryota</taxon>
        <taxon>Viridiplantae</taxon>
        <taxon>Streptophyta</taxon>
        <taxon>Embryophyta</taxon>
        <taxon>Tracheophyta</taxon>
        <taxon>Spermatophyta</taxon>
        <taxon>Magnoliopsida</taxon>
        <taxon>Liliopsida</taxon>
        <taxon>Poales</taxon>
        <taxon>Poaceae</taxon>
        <taxon>PACMAD clade</taxon>
        <taxon>Arundinoideae</taxon>
        <taxon>Arundineae</taxon>
        <taxon>Arundo</taxon>
    </lineage>
</organism>
<accession>A0A0A9BSB4</accession>
<evidence type="ECO:0000313" key="1">
    <source>
        <dbReference type="EMBL" id="JAD66954.1"/>
    </source>
</evidence>
<proteinExistence type="predicted"/>
<name>A0A0A9BSB4_ARUDO</name>
<dbReference type="AlphaFoldDB" id="A0A0A9BSB4"/>
<sequence>MPEALTTCIGDVVMRAKIIRG</sequence>
<protein>
    <submittedName>
        <fullName evidence="1">Uncharacterized protein</fullName>
    </submittedName>
</protein>
<reference evidence="1" key="2">
    <citation type="journal article" date="2015" name="Data Brief">
        <title>Shoot transcriptome of the giant reed, Arundo donax.</title>
        <authorList>
            <person name="Barrero R.A."/>
            <person name="Guerrero F.D."/>
            <person name="Moolhuijzen P."/>
            <person name="Goolsby J.A."/>
            <person name="Tidwell J."/>
            <person name="Bellgard S.E."/>
            <person name="Bellgard M.I."/>
        </authorList>
    </citation>
    <scope>NUCLEOTIDE SEQUENCE</scope>
    <source>
        <tissue evidence="1">Shoot tissue taken approximately 20 cm above the soil surface</tissue>
    </source>
</reference>
<reference evidence="1" key="1">
    <citation type="submission" date="2014-09" db="EMBL/GenBank/DDBJ databases">
        <authorList>
            <person name="Magalhaes I.L.F."/>
            <person name="Oliveira U."/>
            <person name="Santos F.R."/>
            <person name="Vidigal T.H.D.A."/>
            <person name="Brescovit A.D."/>
            <person name="Santos A.J."/>
        </authorList>
    </citation>
    <scope>NUCLEOTIDE SEQUENCE</scope>
    <source>
        <tissue evidence="1">Shoot tissue taken approximately 20 cm above the soil surface</tissue>
    </source>
</reference>